<dbReference type="AlphaFoldDB" id="A0A8S1RWK6"/>
<dbReference type="Proteomes" id="UP000683925">
    <property type="component" value="Unassembled WGS sequence"/>
</dbReference>
<organism evidence="3 4">
    <name type="scientific">Paramecium octaurelia</name>
    <dbReference type="NCBI Taxonomy" id="43137"/>
    <lineage>
        <taxon>Eukaryota</taxon>
        <taxon>Sar</taxon>
        <taxon>Alveolata</taxon>
        <taxon>Ciliophora</taxon>
        <taxon>Intramacronucleata</taxon>
        <taxon>Oligohymenophorea</taxon>
        <taxon>Peniculida</taxon>
        <taxon>Parameciidae</taxon>
        <taxon>Paramecium</taxon>
    </lineage>
</organism>
<proteinExistence type="predicted"/>
<dbReference type="SMART" id="SM00698">
    <property type="entry name" value="MORN"/>
    <property type="match status" value="9"/>
</dbReference>
<evidence type="ECO:0008006" key="5">
    <source>
        <dbReference type="Google" id="ProtNLM"/>
    </source>
</evidence>
<dbReference type="InterPro" id="IPR003409">
    <property type="entry name" value="MORN"/>
</dbReference>
<comment type="caution">
    <text evidence="3">The sequence shown here is derived from an EMBL/GenBank/DDBJ whole genome shotgun (WGS) entry which is preliminary data.</text>
</comment>
<keyword evidence="1" id="KW-0677">Repeat</keyword>
<keyword evidence="4" id="KW-1185">Reference proteome</keyword>
<name>A0A8S1RWK6_PAROT</name>
<dbReference type="OrthoDB" id="270720at2759"/>
<dbReference type="EMBL" id="CAJJDP010000001">
    <property type="protein sequence ID" value="CAD8131733.1"/>
    <property type="molecule type" value="Genomic_DNA"/>
</dbReference>
<feature type="region of interest" description="Disordered" evidence="2">
    <location>
        <begin position="29"/>
        <end position="48"/>
    </location>
</feature>
<accession>A0A8S1RWK6</accession>
<dbReference type="GO" id="GO:0005829">
    <property type="term" value="C:cytosol"/>
    <property type="evidence" value="ECO:0007669"/>
    <property type="project" value="TreeGrafter"/>
</dbReference>
<dbReference type="PANTHER" id="PTHR43215:SF14">
    <property type="entry name" value="RADIAL SPOKE HEAD 1 HOMOLOG"/>
    <property type="match status" value="1"/>
</dbReference>
<dbReference type="PANTHER" id="PTHR43215">
    <property type="entry name" value="RADIAL SPOKE HEAD 1 HOMOLOG"/>
    <property type="match status" value="1"/>
</dbReference>
<evidence type="ECO:0000256" key="1">
    <source>
        <dbReference type="ARBA" id="ARBA00022737"/>
    </source>
</evidence>
<evidence type="ECO:0000256" key="2">
    <source>
        <dbReference type="SAM" id="MobiDB-lite"/>
    </source>
</evidence>
<reference evidence="3" key="1">
    <citation type="submission" date="2021-01" db="EMBL/GenBank/DDBJ databases">
        <authorList>
            <consortium name="Genoscope - CEA"/>
            <person name="William W."/>
        </authorList>
    </citation>
    <scope>NUCLEOTIDE SEQUENCE</scope>
</reference>
<dbReference type="Pfam" id="PF02493">
    <property type="entry name" value="MORN"/>
    <property type="match status" value="9"/>
</dbReference>
<evidence type="ECO:0000313" key="4">
    <source>
        <dbReference type="Proteomes" id="UP000683925"/>
    </source>
</evidence>
<feature type="region of interest" description="Disordered" evidence="2">
    <location>
        <begin position="131"/>
        <end position="160"/>
    </location>
</feature>
<gene>
    <name evidence="3" type="ORF">POCTA_138.1.T0030075</name>
</gene>
<sequence>MMLQTKKSNVKVTVDQKFHNCIQKNVTDIRSDQGSSQKIPGNSYKVEKPSHCETTTKQTEPTQKQIPSLINQRKISDNSYQINPLEVTKCYVANSQLIQQLIQENIQLKKQNLAKDSIINQLITNNDISTVNQQRSSTSQTERQCTKQKNQLSKQKNSHKSMEELSSLGFTFCNTEQKNNQLESGQVSIKSSKSPIKLPKEFLIIPSQKKWARVVQTLRKTKNLLLLIQLQSKQVTRIWRLRNLQKLRNPMKLQVHPQDQKKSITGRELWKHQELSRSVDREHQLQIFDEQSSLALTIFNSLGPFPFPIIKDQTLTYAGPVQIEAGSFYMGQWSDGKRHGFGKQLYPFGSIYEGEWYNDQQQGYGRMVLPNGDYYEGEWRSDKAWGTGKYVTIDGTTYNGEWVDDKQHGKGVEEWKNGQKYEGNYLNGQKTGYGVFYWPDGSKYEGELLDGMPHGNGEYIWRDGKKYKGEWMFNQMHGYGIYIWPDGKIYKGNFEKDQREGYGELDWSDGRLYKGNWKNGKQHGEGAFIYKNKIRKGVWQNGQPTKWRQSEILSIQ</sequence>
<protein>
    <recommendedName>
        <fullName evidence="5">MORN repeat protein</fullName>
    </recommendedName>
</protein>
<feature type="compositionally biased region" description="Low complexity" evidence="2">
    <location>
        <begin position="133"/>
        <end position="155"/>
    </location>
</feature>
<feature type="compositionally biased region" description="Polar residues" evidence="2">
    <location>
        <begin position="29"/>
        <end position="40"/>
    </location>
</feature>
<evidence type="ECO:0000313" key="3">
    <source>
        <dbReference type="EMBL" id="CAD8131733.1"/>
    </source>
</evidence>